<evidence type="ECO:0000313" key="1">
    <source>
        <dbReference type="EMBL" id="OAF55773.1"/>
    </source>
</evidence>
<reference evidence="1" key="1">
    <citation type="submission" date="2016-03" db="EMBL/GenBank/DDBJ databases">
        <title>Updated assembly of Pseudogymnoascus destructans, the fungus causing white-nose syndrome of bats.</title>
        <authorList>
            <person name="Palmer J.M."/>
            <person name="Drees K.P."/>
            <person name="Foster J.T."/>
            <person name="Lindner D.L."/>
        </authorList>
    </citation>
    <scope>NUCLEOTIDE SEQUENCE [LARGE SCALE GENOMIC DNA]</scope>
    <source>
        <strain evidence="1">20631-21</strain>
    </source>
</reference>
<dbReference type="Proteomes" id="UP000077154">
    <property type="component" value="Unassembled WGS sequence"/>
</dbReference>
<gene>
    <name evidence="1" type="ORF">VC83_07780</name>
</gene>
<organism evidence="1">
    <name type="scientific">Pseudogymnoascus destructans</name>
    <dbReference type="NCBI Taxonomy" id="655981"/>
    <lineage>
        <taxon>Eukaryota</taxon>
        <taxon>Fungi</taxon>
        <taxon>Dikarya</taxon>
        <taxon>Ascomycota</taxon>
        <taxon>Pezizomycotina</taxon>
        <taxon>Leotiomycetes</taxon>
        <taxon>Thelebolales</taxon>
        <taxon>Thelebolaceae</taxon>
        <taxon>Pseudogymnoascus</taxon>
    </lineage>
</organism>
<sequence>MNECEKQATKSSWFILYYIIQRWLYSFIVREQTDIYNYGSYVNKADTTDIYENTQRSVQGFLERKTAILAATLITAIRSLAFANSLPSPHRLPPASFSSLKDDGRPVEIPHHLAILAQLELRLASA</sequence>
<accession>A0A177A3W6</accession>
<proteinExistence type="predicted"/>
<protein>
    <submittedName>
        <fullName evidence="1">Uncharacterized protein</fullName>
    </submittedName>
</protein>
<dbReference type="RefSeq" id="XP_024321072.1">
    <property type="nucleotide sequence ID" value="XM_024471345.1"/>
</dbReference>
<dbReference type="EMBL" id="KV441407">
    <property type="protein sequence ID" value="OAF55773.1"/>
    <property type="molecule type" value="Genomic_DNA"/>
</dbReference>
<dbReference type="AlphaFoldDB" id="A0A177A3W6"/>
<name>A0A177A3W6_9PEZI</name>
<dbReference type="GeneID" id="36290824"/>